<proteinExistence type="predicted"/>
<dbReference type="EMBL" id="JWTA01000005">
    <property type="protein sequence ID" value="KIC63350.1"/>
    <property type="molecule type" value="Genomic_DNA"/>
</dbReference>
<organism evidence="2 3">
    <name type="scientific">Chryseobacterium taiwanense</name>
    <dbReference type="NCBI Taxonomy" id="363331"/>
    <lineage>
        <taxon>Bacteria</taxon>
        <taxon>Pseudomonadati</taxon>
        <taxon>Bacteroidota</taxon>
        <taxon>Flavobacteriia</taxon>
        <taxon>Flavobacteriales</taxon>
        <taxon>Weeksellaceae</taxon>
        <taxon>Chryseobacterium group</taxon>
        <taxon>Chryseobacterium</taxon>
    </lineage>
</organism>
<evidence type="ECO:0000313" key="2">
    <source>
        <dbReference type="EMBL" id="KIC63350.1"/>
    </source>
</evidence>
<gene>
    <name evidence="2" type="ORF">RM51_06620</name>
</gene>
<keyword evidence="1" id="KW-1133">Transmembrane helix</keyword>
<sequence length="134" mass="15717">MRLINAYKGILHFRILILIIFNIILFYFLNAGYKDISRKQEIMNMQNPVKVKILDVYGGRGRSSCKVQFNNHIYDNISLPVADLKIGSSNDKYFYYDREKDLVFSDNLQIRAVIFIGILFVVSLLLWFVPARFL</sequence>
<keyword evidence="1" id="KW-0472">Membrane</keyword>
<reference evidence="2 3" key="1">
    <citation type="submission" date="2014-12" db="EMBL/GenBank/DDBJ databases">
        <title>Genome sequencing of Chryseobacterium taiwanense TPW19.</title>
        <authorList>
            <person name="Tan P.W."/>
            <person name="Chan K.-G."/>
        </authorList>
    </citation>
    <scope>NUCLEOTIDE SEQUENCE [LARGE SCALE GENOMIC DNA]</scope>
    <source>
        <strain evidence="2 3">TPW19</strain>
    </source>
</reference>
<dbReference type="STRING" id="363331.RM51_06620"/>
<dbReference type="AlphaFoldDB" id="A0A0B4DG36"/>
<feature type="transmembrane region" description="Helical" evidence="1">
    <location>
        <begin position="108"/>
        <end position="129"/>
    </location>
</feature>
<comment type="caution">
    <text evidence="2">The sequence shown here is derived from an EMBL/GenBank/DDBJ whole genome shotgun (WGS) entry which is preliminary data.</text>
</comment>
<feature type="transmembrane region" description="Helical" evidence="1">
    <location>
        <begin position="12"/>
        <end position="33"/>
    </location>
</feature>
<evidence type="ECO:0008006" key="4">
    <source>
        <dbReference type="Google" id="ProtNLM"/>
    </source>
</evidence>
<dbReference type="Proteomes" id="UP000031167">
    <property type="component" value="Unassembled WGS sequence"/>
</dbReference>
<evidence type="ECO:0000313" key="3">
    <source>
        <dbReference type="Proteomes" id="UP000031167"/>
    </source>
</evidence>
<keyword evidence="1" id="KW-0812">Transmembrane</keyword>
<protein>
    <recommendedName>
        <fullName evidence="4">DUF3592 domain-containing protein</fullName>
    </recommendedName>
</protein>
<accession>A0A0B4DG36</accession>
<evidence type="ECO:0000256" key="1">
    <source>
        <dbReference type="SAM" id="Phobius"/>
    </source>
</evidence>
<name>A0A0B4DG36_9FLAO</name>
<keyword evidence="3" id="KW-1185">Reference proteome</keyword>